<dbReference type="GO" id="GO:0000162">
    <property type="term" value="P:L-tryptophan biosynthetic process"/>
    <property type="evidence" value="ECO:0007669"/>
    <property type="project" value="UniProtKB-UniRule"/>
</dbReference>
<keyword evidence="12" id="KW-1185">Reference proteome</keyword>
<dbReference type="EC" id="5.3.1.24" evidence="3 9"/>
<dbReference type="EMBL" id="AEEI01000046">
    <property type="protein sequence ID" value="EFM01690.1"/>
    <property type="molecule type" value="Genomic_DNA"/>
</dbReference>
<dbReference type="PANTHER" id="PTHR42894:SF1">
    <property type="entry name" value="N-(5'-PHOSPHORIBOSYL)ANTHRANILATE ISOMERASE"/>
    <property type="match status" value="1"/>
</dbReference>
<evidence type="ECO:0000256" key="5">
    <source>
        <dbReference type="ARBA" id="ARBA00022605"/>
    </source>
</evidence>
<dbReference type="Proteomes" id="UP000004394">
    <property type="component" value="Unassembled WGS sequence"/>
</dbReference>
<dbReference type="GO" id="GO:0004640">
    <property type="term" value="F:phosphoribosylanthranilate isomerase activity"/>
    <property type="evidence" value="ECO:0007669"/>
    <property type="project" value="UniProtKB-UniRule"/>
</dbReference>
<evidence type="ECO:0000313" key="12">
    <source>
        <dbReference type="Proteomes" id="UP000004394"/>
    </source>
</evidence>
<dbReference type="UniPathway" id="UPA00035">
    <property type="reaction ID" value="UER00042"/>
</dbReference>
<evidence type="ECO:0000256" key="8">
    <source>
        <dbReference type="ARBA" id="ARBA00023235"/>
    </source>
</evidence>
<evidence type="ECO:0000256" key="6">
    <source>
        <dbReference type="ARBA" id="ARBA00022822"/>
    </source>
</evidence>
<evidence type="ECO:0000256" key="7">
    <source>
        <dbReference type="ARBA" id="ARBA00023141"/>
    </source>
</evidence>
<dbReference type="Gene3D" id="3.20.20.70">
    <property type="entry name" value="Aldolase class I"/>
    <property type="match status" value="1"/>
</dbReference>
<evidence type="ECO:0000313" key="11">
    <source>
        <dbReference type="EMBL" id="EFM01690.1"/>
    </source>
</evidence>
<evidence type="ECO:0000256" key="9">
    <source>
        <dbReference type="HAMAP-Rule" id="MF_00135"/>
    </source>
</evidence>
<dbReference type="SUPFAM" id="SSF51366">
    <property type="entry name" value="Ribulose-phoshate binding barrel"/>
    <property type="match status" value="1"/>
</dbReference>
<evidence type="ECO:0000256" key="4">
    <source>
        <dbReference type="ARBA" id="ARBA00022272"/>
    </source>
</evidence>
<dbReference type="AlphaFoldDB" id="E0NT75"/>
<evidence type="ECO:0000256" key="1">
    <source>
        <dbReference type="ARBA" id="ARBA00001164"/>
    </source>
</evidence>
<dbReference type="RefSeq" id="WP_006949454.1">
    <property type="nucleotide sequence ID" value="NZ_GL397214.1"/>
</dbReference>
<dbReference type="CDD" id="cd00405">
    <property type="entry name" value="PRAI"/>
    <property type="match status" value="1"/>
</dbReference>
<evidence type="ECO:0000256" key="2">
    <source>
        <dbReference type="ARBA" id="ARBA00004664"/>
    </source>
</evidence>
<evidence type="ECO:0000256" key="3">
    <source>
        <dbReference type="ARBA" id="ARBA00012572"/>
    </source>
</evidence>
<dbReference type="PANTHER" id="PTHR42894">
    <property type="entry name" value="N-(5'-PHOSPHORIBOSYL)ANTHRANILATE ISOMERASE"/>
    <property type="match status" value="1"/>
</dbReference>
<reference evidence="11" key="1">
    <citation type="submission" date="2010-07" db="EMBL/GenBank/DDBJ databases">
        <authorList>
            <person name="Muzny D."/>
            <person name="Qin X."/>
            <person name="Deng J."/>
            <person name="Jiang H."/>
            <person name="Liu Y."/>
            <person name="Qu J."/>
            <person name="Song X.-Z."/>
            <person name="Zhang L."/>
            <person name="Thornton R."/>
            <person name="Coyle M."/>
            <person name="Francisco L."/>
            <person name="Jackson L."/>
            <person name="Javaid M."/>
            <person name="Korchina V."/>
            <person name="Kovar C."/>
            <person name="Mata R."/>
            <person name="Mathew T."/>
            <person name="Ngo R."/>
            <person name="Nguyen L."/>
            <person name="Nguyen N."/>
            <person name="Okwuonu G."/>
            <person name="Ongeri F."/>
            <person name="Pham C."/>
            <person name="Simmons D."/>
            <person name="Wilczek-Boney K."/>
            <person name="Hale W."/>
            <person name="Jakkamsetti A."/>
            <person name="Pham P."/>
            <person name="Ruth R."/>
            <person name="San Lucas F."/>
            <person name="Warren J."/>
            <person name="Zhang J."/>
            <person name="Zhao Z."/>
            <person name="Zhou C."/>
            <person name="Zhu D."/>
            <person name="Lee S."/>
            <person name="Bess C."/>
            <person name="Blankenburg K."/>
            <person name="Forbes L."/>
            <person name="Fu Q."/>
            <person name="Gubbala S."/>
            <person name="Hirani K."/>
            <person name="Jayaseelan J.C."/>
            <person name="Lara F."/>
            <person name="Munidasa M."/>
            <person name="Palculict T."/>
            <person name="Patil S."/>
            <person name="Pu L.-L."/>
            <person name="Saada N."/>
            <person name="Tang L."/>
            <person name="Weissenberger G."/>
            <person name="Zhu Y."/>
            <person name="Hemphill L."/>
            <person name="Shang Y."/>
            <person name="Youmans B."/>
            <person name="Ayvaz T."/>
            <person name="Ross M."/>
            <person name="Santibanez J."/>
            <person name="Aqrawi P."/>
            <person name="Gross S."/>
            <person name="Joshi V."/>
            <person name="Fowler G."/>
            <person name="Nazareth L."/>
            <person name="Reid J."/>
            <person name="Worley K."/>
            <person name="Petrosino J."/>
            <person name="Highlander S."/>
            <person name="Gibbs R."/>
        </authorList>
    </citation>
    <scope>NUCLEOTIDE SEQUENCE [LARGE SCALE GENOMIC DNA]</scope>
    <source>
        <strain evidence="11">DSM 16973</strain>
    </source>
</reference>
<dbReference type="STRING" id="862515.HMPREF0658_1377"/>
<dbReference type="eggNOG" id="COG0135">
    <property type="taxonomic scope" value="Bacteria"/>
</dbReference>
<comment type="pathway">
    <text evidence="2 9">Amino-acid biosynthesis; L-tryptophan biosynthesis; L-tryptophan from chorismate: step 3/5.</text>
</comment>
<comment type="catalytic activity">
    <reaction evidence="1 9">
        <text>N-(5-phospho-beta-D-ribosyl)anthranilate = 1-(2-carboxyphenylamino)-1-deoxy-D-ribulose 5-phosphate</text>
        <dbReference type="Rhea" id="RHEA:21540"/>
        <dbReference type="ChEBI" id="CHEBI:18277"/>
        <dbReference type="ChEBI" id="CHEBI:58613"/>
        <dbReference type="EC" id="5.3.1.24"/>
    </reaction>
</comment>
<dbReference type="HOGENOM" id="CLU_076364_1_2_10"/>
<comment type="similarity">
    <text evidence="9">Belongs to the TrpF family.</text>
</comment>
<keyword evidence="6 9" id="KW-0822">Tryptophan biosynthesis</keyword>
<evidence type="ECO:0000259" key="10">
    <source>
        <dbReference type="Pfam" id="PF00697"/>
    </source>
</evidence>
<protein>
    <recommendedName>
        <fullName evidence="4 9">N-(5'-phosphoribosyl)anthranilate isomerase</fullName>
        <shortName evidence="9">PRAI</shortName>
        <ecNumber evidence="3 9">5.3.1.24</ecNumber>
    </recommendedName>
</protein>
<gene>
    <name evidence="9 11" type="primary">trpF</name>
    <name evidence="11" type="ORF">HMPREF0658_1377</name>
</gene>
<keyword evidence="8 9" id="KW-0413">Isomerase</keyword>
<dbReference type="InterPro" id="IPR011060">
    <property type="entry name" value="RibuloseP-bd_barrel"/>
</dbReference>
<dbReference type="InterPro" id="IPR013785">
    <property type="entry name" value="Aldolase_TIM"/>
</dbReference>
<accession>E0NT75</accession>
<feature type="domain" description="N-(5'phosphoribosyl) anthranilate isomerase (PRAI)" evidence="10">
    <location>
        <begin position="5"/>
        <end position="217"/>
    </location>
</feature>
<dbReference type="Pfam" id="PF00697">
    <property type="entry name" value="PRAI"/>
    <property type="match status" value="1"/>
</dbReference>
<dbReference type="InterPro" id="IPR044643">
    <property type="entry name" value="TrpF_fam"/>
</dbReference>
<name>E0NT75_9BACT</name>
<dbReference type="InterPro" id="IPR001240">
    <property type="entry name" value="PRAI_dom"/>
</dbReference>
<keyword evidence="5 9" id="KW-0028">Amino-acid biosynthesis</keyword>
<keyword evidence="7 9" id="KW-0057">Aromatic amino acid biosynthesis</keyword>
<dbReference type="HAMAP" id="MF_00135">
    <property type="entry name" value="PRAI"/>
    <property type="match status" value="1"/>
</dbReference>
<sequence>MIVEVCGLREPENIRAVEQLAVDRIGFIFHPRSPRYLPMIPSSAGIIPDRPVADMNIPRSSRVSRLGVFMDEMPQNIVTRVYNYRLDAVRLQGTETREACENLRRTLDPDIRPGIAIIKGWTVRTVADIRRWKDYEGAVDAFFFHLPMATAGDRLDLGLLEAYDGNIPFIIGGDIAPEDASRLGGLRHPMFMGVSLNTHFETAAGIKDIEKLQSFLERLRDGRQTENHRHADCHH</sequence>
<organism evidence="11 12">
    <name type="scientific">Hoylesella marshii DSM 16973 = JCM 13450</name>
    <dbReference type="NCBI Taxonomy" id="862515"/>
    <lineage>
        <taxon>Bacteria</taxon>
        <taxon>Pseudomonadati</taxon>
        <taxon>Bacteroidota</taxon>
        <taxon>Bacteroidia</taxon>
        <taxon>Bacteroidales</taxon>
        <taxon>Prevotellaceae</taxon>
        <taxon>Hoylesella</taxon>
    </lineage>
</organism>
<proteinExistence type="inferred from homology"/>
<comment type="caution">
    <text evidence="11">The sequence shown here is derived from an EMBL/GenBank/DDBJ whole genome shotgun (WGS) entry which is preliminary data.</text>
</comment>